<dbReference type="STRING" id="408074.SAMN05660909_04784"/>
<reference evidence="3" key="1">
    <citation type="submission" date="2016-10" db="EMBL/GenBank/DDBJ databases">
        <authorList>
            <person name="Varghese N."/>
            <person name="Submissions S."/>
        </authorList>
    </citation>
    <scope>NUCLEOTIDE SEQUENCE [LARGE SCALE GENOMIC DNA]</scope>
    <source>
        <strain evidence="3">DSM 23920</strain>
    </source>
</reference>
<dbReference type="AlphaFoldDB" id="A0A1H4G0G6"/>
<evidence type="ECO:0000313" key="2">
    <source>
        <dbReference type="EMBL" id="SEB02408.1"/>
    </source>
</evidence>
<proteinExistence type="predicted"/>
<protein>
    <recommendedName>
        <fullName evidence="4">Outer membrane lipoprotein-sorting protein</fullName>
    </recommendedName>
</protein>
<name>A0A1H4G0G6_9BACT</name>
<sequence>MKCFTTAFLLLSVIVAGAQGIEDEDGDMPRLRTYDSTYSLASLVTRDLSRNQERRYRYTDPASLVGQQIIFLQRNRGFKGGEFTKEDTVFFVFRSHSVPVGALLTTEMKSFLRQPSNHLYVADVTNKLPKYELAEKTGEQTSIYKPTLYWNRATNVLFPGTDYSDLENKTFTITGAKLNAKAAVPFYEFELKDDAGETITWKVKITDLRSYDVAISGQLAKLRETWLNKNFYMYRKGYFYVKPGYTNILDGKRYEYADDKKWHCTAVKFLMNEHFRFAALYIVLEDDEGTTLAVTPEYDRFAGDLPAEHLYTEEEYLKLKAGKK</sequence>
<evidence type="ECO:0008006" key="4">
    <source>
        <dbReference type="Google" id="ProtNLM"/>
    </source>
</evidence>
<accession>A0A1H4G0G6</accession>
<feature type="signal peptide" evidence="1">
    <location>
        <begin position="1"/>
        <end position="18"/>
    </location>
</feature>
<keyword evidence="3" id="KW-1185">Reference proteome</keyword>
<dbReference type="Proteomes" id="UP000199656">
    <property type="component" value="Unassembled WGS sequence"/>
</dbReference>
<dbReference type="EMBL" id="FNRL01000030">
    <property type="protein sequence ID" value="SEB02408.1"/>
    <property type="molecule type" value="Genomic_DNA"/>
</dbReference>
<evidence type="ECO:0000313" key="3">
    <source>
        <dbReference type="Proteomes" id="UP000199656"/>
    </source>
</evidence>
<evidence type="ECO:0000256" key="1">
    <source>
        <dbReference type="SAM" id="SignalP"/>
    </source>
</evidence>
<gene>
    <name evidence="2" type="ORF">SAMN05660909_04784</name>
</gene>
<organism evidence="2 3">
    <name type="scientific">Chitinophaga terrae</name>
    <name type="common">ex Kim and Jung 2007</name>
    <dbReference type="NCBI Taxonomy" id="408074"/>
    <lineage>
        <taxon>Bacteria</taxon>
        <taxon>Pseudomonadati</taxon>
        <taxon>Bacteroidota</taxon>
        <taxon>Chitinophagia</taxon>
        <taxon>Chitinophagales</taxon>
        <taxon>Chitinophagaceae</taxon>
        <taxon>Chitinophaga</taxon>
    </lineage>
</organism>
<feature type="chain" id="PRO_5011473547" description="Outer membrane lipoprotein-sorting protein" evidence="1">
    <location>
        <begin position="19"/>
        <end position="324"/>
    </location>
</feature>
<keyword evidence="1" id="KW-0732">Signal</keyword>